<evidence type="ECO:0000256" key="1">
    <source>
        <dbReference type="ARBA" id="ARBA00022723"/>
    </source>
</evidence>
<sequence length="211" mass="24602">MEKKCSVIGCKILMDKTDVKLHRFPLMNSETLSLWKTATGQSMEYEPTQYNGLSDNHFEKTEYITNDKKDALKPTAIPTIKYCADFMGYSKKKSLNACIDAEQMEKSVKDKPENTKYQLTKDLCFKKMKTLKNKKQRCTKDNDLKLMNQKIRFLKDVKNIKSLLLEPLLFSVYVEDEMEKLKKHKEVYSTAKSQIKHVLKNGIHQFLGIEN</sequence>
<accession>A0A2S2PLA7</accession>
<evidence type="ECO:0000256" key="5">
    <source>
        <dbReference type="PROSITE-ProRule" id="PRU00309"/>
    </source>
</evidence>
<dbReference type="EMBL" id="GGMR01017037">
    <property type="protein sequence ID" value="MBY29656.1"/>
    <property type="molecule type" value="Transcribed_RNA"/>
</dbReference>
<proteinExistence type="predicted"/>
<dbReference type="InterPro" id="IPR052224">
    <property type="entry name" value="THAP_domain_protein"/>
</dbReference>
<reference evidence="7" key="1">
    <citation type="submission" date="2018-04" db="EMBL/GenBank/DDBJ databases">
        <title>Transcriptome of Schizaphis graminum biotype I.</title>
        <authorList>
            <person name="Scully E.D."/>
            <person name="Geib S.M."/>
            <person name="Palmer N.A."/>
            <person name="Koch K."/>
            <person name="Bradshaw J."/>
            <person name="Heng-Moss T."/>
            <person name="Sarath G."/>
        </authorList>
    </citation>
    <scope>NUCLEOTIDE SEQUENCE</scope>
</reference>
<protein>
    <recommendedName>
        <fullName evidence="6">THAP-type domain-containing protein</fullName>
    </recommendedName>
</protein>
<dbReference type="GO" id="GO:0008270">
    <property type="term" value="F:zinc ion binding"/>
    <property type="evidence" value="ECO:0007669"/>
    <property type="project" value="UniProtKB-KW"/>
</dbReference>
<evidence type="ECO:0000259" key="6">
    <source>
        <dbReference type="PROSITE" id="PS50950"/>
    </source>
</evidence>
<evidence type="ECO:0000256" key="4">
    <source>
        <dbReference type="ARBA" id="ARBA00023125"/>
    </source>
</evidence>
<evidence type="ECO:0000313" key="7">
    <source>
        <dbReference type="EMBL" id="MBY29656.1"/>
    </source>
</evidence>
<dbReference type="Pfam" id="PF05485">
    <property type="entry name" value="THAP"/>
    <property type="match status" value="1"/>
</dbReference>
<dbReference type="GO" id="GO:0003677">
    <property type="term" value="F:DNA binding"/>
    <property type="evidence" value="ECO:0007669"/>
    <property type="project" value="UniProtKB-UniRule"/>
</dbReference>
<evidence type="ECO:0000256" key="3">
    <source>
        <dbReference type="ARBA" id="ARBA00022833"/>
    </source>
</evidence>
<dbReference type="PANTHER" id="PTHR46927:SF3">
    <property type="entry name" value="THAP-TYPE DOMAIN-CONTAINING PROTEIN"/>
    <property type="match status" value="1"/>
</dbReference>
<keyword evidence="1" id="KW-0479">Metal-binding</keyword>
<evidence type="ECO:0000256" key="2">
    <source>
        <dbReference type="ARBA" id="ARBA00022771"/>
    </source>
</evidence>
<dbReference type="InterPro" id="IPR006612">
    <property type="entry name" value="THAP_Znf"/>
</dbReference>
<keyword evidence="4 5" id="KW-0238">DNA-binding</keyword>
<dbReference type="PANTHER" id="PTHR46927">
    <property type="entry name" value="AGAP005574-PA"/>
    <property type="match status" value="1"/>
</dbReference>
<dbReference type="PROSITE" id="PS50950">
    <property type="entry name" value="ZF_THAP"/>
    <property type="match status" value="1"/>
</dbReference>
<dbReference type="AlphaFoldDB" id="A0A2S2PLA7"/>
<keyword evidence="3" id="KW-0862">Zinc</keyword>
<name>A0A2S2PLA7_SCHGA</name>
<feature type="domain" description="THAP-type" evidence="6">
    <location>
        <begin position="1"/>
        <end position="81"/>
    </location>
</feature>
<dbReference type="SUPFAM" id="SSF57716">
    <property type="entry name" value="Glucocorticoid receptor-like (DNA-binding domain)"/>
    <property type="match status" value="1"/>
</dbReference>
<organism evidence="7">
    <name type="scientific">Schizaphis graminum</name>
    <name type="common">Green bug aphid</name>
    <dbReference type="NCBI Taxonomy" id="13262"/>
    <lineage>
        <taxon>Eukaryota</taxon>
        <taxon>Metazoa</taxon>
        <taxon>Ecdysozoa</taxon>
        <taxon>Arthropoda</taxon>
        <taxon>Hexapoda</taxon>
        <taxon>Insecta</taxon>
        <taxon>Pterygota</taxon>
        <taxon>Neoptera</taxon>
        <taxon>Paraneoptera</taxon>
        <taxon>Hemiptera</taxon>
        <taxon>Sternorrhyncha</taxon>
        <taxon>Aphidomorpha</taxon>
        <taxon>Aphidoidea</taxon>
        <taxon>Aphididae</taxon>
        <taxon>Aphidini</taxon>
        <taxon>Schizaphis</taxon>
    </lineage>
</organism>
<keyword evidence="2 5" id="KW-0863">Zinc-finger</keyword>
<gene>
    <name evidence="7" type="ORF">g.3086</name>
</gene>
<dbReference type="SMART" id="SM00980">
    <property type="entry name" value="THAP"/>
    <property type="match status" value="1"/>
</dbReference>